<dbReference type="Pfam" id="PF00515">
    <property type="entry name" value="TPR_1"/>
    <property type="match status" value="1"/>
</dbReference>
<dbReference type="Pfam" id="PF07721">
    <property type="entry name" value="TPR_4"/>
    <property type="match status" value="1"/>
</dbReference>
<dbReference type="PANTHER" id="PTHR44858">
    <property type="entry name" value="TETRATRICOPEPTIDE REPEAT PROTEIN 6"/>
    <property type="match status" value="1"/>
</dbReference>
<evidence type="ECO:0000313" key="4">
    <source>
        <dbReference type="EMBL" id="MFC5467576.1"/>
    </source>
</evidence>
<feature type="repeat" description="TPR" evidence="3">
    <location>
        <begin position="445"/>
        <end position="478"/>
    </location>
</feature>
<keyword evidence="2 3" id="KW-0802">TPR repeat</keyword>
<feature type="repeat" description="TPR" evidence="3">
    <location>
        <begin position="103"/>
        <end position="136"/>
    </location>
</feature>
<dbReference type="PROSITE" id="PS50293">
    <property type="entry name" value="TPR_REGION"/>
    <property type="match status" value="2"/>
</dbReference>
<dbReference type="InterPro" id="IPR019734">
    <property type="entry name" value="TPR_rpt"/>
</dbReference>
<name>A0ABW0LQH4_9BACL</name>
<dbReference type="InterPro" id="IPR011717">
    <property type="entry name" value="TPR-4"/>
</dbReference>
<feature type="repeat" description="TPR" evidence="3">
    <location>
        <begin position="69"/>
        <end position="102"/>
    </location>
</feature>
<evidence type="ECO:0000256" key="2">
    <source>
        <dbReference type="ARBA" id="ARBA00022803"/>
    </source>
</evidence>
<dbReference type="Proteomes" id="UP001596105">
    <property type="component" value="Unassembled WGS sequence"/>
</dbReference>
<gene>
    <name evidence="4" type="ORF">ACFPPD_02530</name>
</gene>
<dbReference type="Gene3D" id="1.25.40.10">
    <property type="entry name" value="Tetratricopeptide repeat domain"/>
    <property type="match status" value="5"/>
</dbReference>
<dbReference type="SUPFAM" id="SSF48452">
    <property type="entry name" value="TPR-like"/>
    <property type="match status" value="3"/>
</dbReference>
<reference evidence="5" key="1">
    <citation type="journal article" date="2019" name="Int. J. Syst. Evol. Microbiol.">
        <title>The Global Catalogue of Microorganisms (GCM) 10K type strain sequencing project: providing services to taxonomists for standard genome sequencing and annotation.</title>
        <authorList>
            <consortium name="The Broad Institute Genomics Platform"/>
            <consortium name="The Broad Institute Genome Sequencing Center for Infectious Disease"/>
            <person name="Wu L."/>
            <person name="Ma J."/>
        </authorList>
    </citation>
    <scope>NUCLEOTIDE SEQUENCE [LARGE SCALE GENOMIC DNA]</scope>
    <source>
        <strain evidence="5">CCUG 57113</strain>
    </source>
</reference>
<dbReference type="SMART" id="SM00028">
    <property type="entry name" value="TPR"/>
    <property type="match status" value="11"/>
</dbReference>
<keyword evidence="5" id="KW-1185">Reference proteome</keyword>
<organism evidence="4 5">
    <name type="scientific">Cohnella suwonensis</name>
    <dbReference type="NCBI Taxonomy" id="696072"/>
    <lineage>
        <taxon>Bacteria</taxon>
        <taxon>Bacillati</taxon>
        <taxon>Bacillota</taxon>
        <taxon>Bacilli</taxon>
        <taxon>Bacillales</taxon>
        <taxon>Paenibacillaceae</taxon>
        <taxon>Cohnella</taxon>
    </lineage>
</organism>
<protein>
    <submittedName>
        <fullName evidence="4">Tetratricopeptide repeat protein</fullName>
    </submittedName>
</protein>
<evidence type="ECO:0000313" key="5">
    <source>
        <dbReference type="Proteomes" id="UP001596105"/>
    </source>
</evidence>
<feature type="repeat" description="TPR" evidence="3">
    <location>
        <begin position="547"/>
        <end position="580"/>
    </location>
</feature>
<sequence length="654" mass="75257">MGKRFARWMAKRQHKRQKLLSALRWYGKWGEARMSAEEKIDYAGLLHDLGQSDRALALLELVLKSGEYAHAYERRAHIYNERGREEDAVADMDHAIRLDPEPYIYWYTRAVAHHDLGRYEEAVNDFREALRRRDDSKASTYYELGNVYMKTGRFPEAEDSYRRAATDPDKAIPHYYYRLAQSLERSDNIPDALIAIEAGIRLQDEWRKTEDKGAAAIRFRTNYSPAAVASFIGSADDEYGFRPYRARLLEASGRTDEALRTIEQTLVHYPDEPELELRRGCLIRDAGRAAEAAEAFERLTAREPSFLPAYMELATTHRVSGDYKRMTDTLLAAKERYPDHTVVRYWLADAYREGEQADHARIENEELTTLEPDDPLNWKQKAEIAIDGERYGDAEEALTRAIALDDTADARMRRSFSRYMSERYEEAMMDVQEAVRRDESLLLQSKTAYAMGELLVGMGNWELADKEFTRAIELEPGNAQLFERRARCRFSSDRLEDAKADCDRGLLLDLNHAGLNWLRGLIRYRLDDYEGALADSLAYSALAPEDSQGYHNLGLIYSQLDRNDDAIDAFSKSIELNPFEAQAYLERATLAYRYSFDRAQAADDLAQWLLYAGGEQPPGDRFALLADVPGFDDDMRERAKDQFLLRYGGSRYLS</sequence>
<keyword evidence="1" id="KW-0677">Repeat</keyword>
<dbReference type="Pfam" id="PF13432">
    <property type="entry name" value="TPR_16"/>
    <property type="match status" value="4"/>
</dbReference>
<dbReference type="Pfam" id="PF13181">
    <property type="entry name" value="TPR_8"/>
    <property type="match status" value="1"/>
</dbReference>
<dbReference type="PANTHER" id="PTHR44858:SF1">
    <property type="entry name" value="UDP-N-ACETYLGLUCOSAMINE--PEPTIDE N-ACETYLGLUCOSAMINYLTRANSFERASE SPINDLY-RELATED"/>
    <property type="match status" value="1"/>
</dbReference>
<dbReference type="RefSeq" id="WP_209742800.1">
    <property type="nucleotide sequence ID" value="NZ_JBHSMH010000005.1"/>
</dbReference>
<dbReference type="InterPro" id="IPR011990">
    <property type="entry name" value="TPR-like_helical_dom_sf"/>
</dbReference>
<feature type="repeat" description="TPR" evidence="3">
    <location>
        <begin position="138"/>
        <end position="170"/>
    </location>
</feature>
<evidence type="ECO:0000256" key="3">
    <source>
        <dbReference type="PROSITE-ProRule" id="PRU00339"/>
    </source>
</evidence>
<dbReference type="EMBL" id="JBHSMH010000005">
    <property type="protein sequence ID" value="MFC5467576.1"/>
    <property type="molecule type" value="Genomic_DNA"/>
</dbReference>
<dbReference type="PROSITE" id="PS50005">
    <property type="entry name" value="TPR"/>
    <property type="match status" value="5"/>
</dbReference>
<proteinExistence type="predicted"/>
<comment type="caution">
    <text evidence="4">The sequence shown here is derived from an EMBL/GenBank/DDBJ whole genome shotgun (WGS) entry which is preliminary data.</text>
</comment>
<accession>A0ABW0LQH4</accession>
<dbReference type="InterPro" id="IPR050498">
    <property type="entry name" value="Ycf3"/>
</dbReference>
<evidence type="ECO:0000256" key="1">
    <source>
        <dbReference type="ARBA" id="ARBA00022737"/>
    </source>
</evidence>